<evidence type="ECO:0000313" key="1">
    <source>
        <dbReference type="EMBL" id="SKA63054.1"/>
    </source>
</evidence>
<reference evidence="1 2" key="1">
    <citation type="submission" date="2017-02" db="EMBL/GenBank/DDBJ databases">
        <authorList>
            <person name="Peterson S.W."/>
        </authorList>
    </citation>
    <scope>NUCLEOTIDE SEQUENCE [LARGE SCALE GENOMIC DNA]</scope>
    <source>
        <strain evidence="1 2">DSM 18034</strain>
    </source>
</reference>
<dbReference type="AlphaFoldDB" id="A0A1T4VDL3"/>
<evidence type="ECO:0000313" key="2">
    <source>
        <dbReference type="Proteomes" id="UP000189733"/>
    </source>
</evidence>
<organism evidence="1 2">
    <name type="scientific">Desulfobaculum bizertense DSM 18034</name>
    <dbReference type="NCBI Taxonomy" id="1121442"/>
    <lineage>
        <taxon>Bacteria</taxon>
        <taxon>Pseudomonadati</taxon>
        <taxon>Thermodesulfobacteriota</taxon>
        <taxon>Desulfovibrionia</taxon>
        <taxon>Desulfovibrionales</taxon>
        <taxon>Desulfovibrionaceae</taxon>
        <taxon>Desulfobaculum</taxon>
    </lineage>
</organism>
<accession>A0A1T4VDL3</accession>
<sequence length="76" mass="8159">MYGWGDVLLGRCPKPCKGFGVGGGTRLRLVLCKGRCPLTPPKDEALGNPDFARNKRGPKCDESFALLSISALFFSA</sequence>
<protein>
    <submittedName>
        <fullName evidence="1">Uncharacterized protein</fullName>
    </submittedName>
</protein>
<gene>
    <name evidence="1" type="ORF">SAMN02745702_00069</name>
</gene>
<dbReference type="Proteomes" id="UP000189733">
    <property type="component" value="Unassembled WGS sequence"/>
</dbReference>
<name>A0A1T4VDL3_9BACT</name>
<proteinExistence type="predicted"/>
<keyword evidence="2" id="KW-1185">Reference proteome</keyword>
<dbReference type="EMBL" id="FUYA01000001">
    <property type="protein sequence ID" value="SKA63054.1"/>
    <property type="molecule type" value="Genomic_DNA"/>
</dbReference>